<gene>
    <name evidence="5" type="ORF">AUK15_01345</name>
</gene>
<dbReference type="GO" id="GO:0003841">
    <property type="term" value="F:1-acylglycerol-3-phosphate O-acyltransferase activity"/>
    <property type="evidence" value="ECO:0007669"/>
    <property type="project" value="TreeGrafter"/>
</dbReference>
<dbReference type="CDD" id="cd07989">
    <property type="entry name" value="LPLAT_AGPAT-like"/>
    <property type="match status" value="1"/>
</dbReference>
<evidence type="ECO:0000256" key="3">
    <source>
        <dbReference type="SAM" id="Phobius"/>
    </source>
</evidence>
<evidence type="ECO:0000259" key="4">
    <source>
        <dbReference type="SMART" id="SM00563"/>
    </source>
</evidence>
<keyword evidence="3" id="KW-0812">Transmembrane</keyword>
<dbReference type="Pfam" id="PF01553">
    <property type="entry name" value="Acyltransferase"/>
    <property type="match status" value="1"/>
</dbReference>
<dbReference type="EMBL" id="MNYX01000036">
    <property type="protein sequence ID" value="OIP65718.1"/>
    <property type="molecule type" value="Genomic_DNA"/>
</dbReference>
<evidence type="ECO:0000256" key="2">
    <source>
        <dbReference type="ARBA" id="ARBA00023315"/>
    </source>
</evidence>
<reference evidence="5 6" key="1">
    <citation type="journal article" date="2016" name="Environ. Microbiol.">
        <title>Genomic resolution of a cold subsurface aquifer community provides metabolic insights for novel microbes adapted to high CO concentrations.</title>
        <authorList>
            <person name="Probst A.J."/>
            <person name="Castelle C.J."/>
            <person name="Singh A."/>
            <person name="Brown C.T."/>
            <person name="Anantharaman K."/>
            <person name="Sharon I."/>
            <person name="Hug L.A."/>
            <person name="Burstein D."/>
            <person name="Emerson J.B."/>
            <person name="Thomas B.C."/>
            <person name="Banfield J.F."/>
        </authorList>
    </citation>
    <scope>NUCLEOTIDE SEQUENCE [LARGE SCALE GENOMIC DNA]</scope>
    <source>
        <strain evidence="5">CG2_30_43_9</strain>
    </source>
</reference>
<dbReference type="GO" id="GO:0006654">
    <property type="term" value="P:phosphatidic acid biosynthetic process"/>
    <property type="evidence" value="ECO:0007669"/>
    <property type="project" value="TreeGrafter"/>
</dbReference>
<feature type="transmembrane region" description="Helical" evidence="3">
    <location>
        <begin position="6"/>
        <end position="26"/>
    </location>
</feature>
<comment type="caution">
    <text evidence="5">The sequence shown here is derived from an EMBL/GenBank/DDBJ whole genome shotgun (WGS) entry which is preliminary data.</text>
</comment>
<proteinExistence type="predicted"/>
<feature type="domain" description="Phospholipid/glycerol acyltransferase" evidence="4">
    <location>
        <begin position="44"/>
        <end position="170"/>
    </location>
</feature>
<keyword evidence="1" id="KW-0808">Transferase</keyword>
<evidence type="ECO:0000313" key="6">
    <source>
        <dbReference type="Proteomes" id="UP000182059"/>
    </source>
</evidence>
<name>A0A1J5GCV2_9BACT</name>
<dbReference type="SUPFAM" id="SSF69593">
    <property type="entry name" value="Glycerol-3-phosphate (1)-acyltransferase"/>
    <property type="match status" value="1"/>
</dbReference>
<dbReference type="PANTHER" id="PTHR10434">
    <property type="entry name" value="1-ACYL-SN-GLYCEROL-3-PHOSPHATE ACYLTRANSFERASE"/>
    <property type="match status" value="1"/>
</dbReference>
<sequence>MNFFLITPFLLQTALWPFMWVVLWVFGKITILGKENIRRHESGAIFAVNHSSQFDPILIPATLNPFSPLMPMFYLAREREFYEVSGLAKYIYGGIFFKIWGAYPVTVGTKGNYEYALRNHIEILERGQSVCIFPEGGKTPDGKIGDGKPGVAYLLWRTGRPVIPVAIHGHQKMGPREFFSREHSISVSYGKPITREELFGTKKNGVPPTHKQLKSATHTIMSRIREMYERI</sequence>
<dbReference type="Proteomes" id="UP000182059">
    <property type="component" value="Unassembled WGS sequence"/>
</dbReference>
<organism evidence="5 6">
    <name type="scientific">Candidatus Nomurabacteria bacterium CG2_30_43_9</name>
    <dbReference type="NCBI Taxonomy" id="1805283"/>
    <lineage>
        <taxon>Bacteria</taxon>
        <taxon>Candidatus Nomuraibacteriota</taxon>
    </lineage>
</organism>
<keyword evidence="2" id="KW-0012">Acyltransferase</keyword>
<evidence type="ECO:0000313" key="5">
    <source>
        <dbReference type="EMBL" id="OIP65718.1"/>
    </source>
</evidence>
<keyword evidence="3" id="KW-1133">Transmembrane helix</keyword>
<protein>
    <recommendedName>
        <fullName evidence="4">Phospholipid/glycerol acyltransferase domain-containing protein</fullName>
    </recommendedName>
</protein>
<evidence type="ECO:0000256" key="1">
    <source>
        <dbReference type="ARBA" id="ARBA00022679"/>
    </source>
</evidence>
<dbReference type="InterPro" id="IPR002123">
    <property type="entry name" value="Plipid/glycerol_acylTrfase"/>
</dbReference>
<dbReference type="AlphaFoldDB" id="A0A1J5GCV2"/>
<accession>A0A1J5GCV2</accession>
<dbReference type="SMART" id="SM00563">
    <property type="entry name" value="PlsC"/>
    <property type="match status" value="1"/>
</dbReference>
<keyword evidence="3" id="KW-0472">Membrane</keyword>
<dbReference type="PANTHER" id="PTHR10434:SF40">
    <property type="entry name" value="1-ACYL-SN-GLYCEROL-3-PHOSPHATE ACYLTRANSFERASE"/>
    <property type="match status" value="1"/>
</dbReference>